<dbReference type="FunFam" id="1.20.1110.10:FF:000095">
    <property type="entry name" value="Sodium/potassium-transporting ATPase subunit alpha-1"/>
    <property type="match status" value="3"/>
</dbReference>
<keyword evidence="7" id="KW-0740">Sodium/potassium transport</keyword>
<dbReference type="InterPro" id="IPR008250">
    <property type="entry name" value="ATPase_P-typ_transduc_dom_A_sf"/>
</dbReference>
<dbReference type="InterPro" id="IPR023299">
    <property type="entry name" value="ATPase_P-typ_cyto_dom_N"/>
</dbReference>
<evidence type="ECO:0000256" key="11">
    <source>
        <dbReference type="ARBA" id="ARBA00022840"/>
    </source>
</evidence>
<comment type="similarity">
    <text evidence="2">Belongs to the cation transport ATPase (P-type) (TC 3.A.3) family. Type IIC subfamily.</text>
</comment>
<sequence length="1117" mass="121940">MGSGGSDSYRVATSQDKKDDKGSPKKSKAAKERRDLEDLKKEVAMTEHKMSVEEVCRKYNTDCVQGLTHSKAQEILARDGPNALTPPPTTPEWVKFCRQLFGGFSILLWIGAILCFLAYGIQAGTEDDPSGDNLYLGIVLAAVVIITGCFSYYQEAKSSKIMESFKNMVPQQALVIREGEKMQVNAEEVVVGDLVEIKGGDRVPADLRIISAHGCKVDNSSLTGESEPQTRSPDCTHDNPLETRNITFFSTNCVEGTARGVVVATGDRTVMGRIATLASGLEVGKTPIAIEIEHFIQLITGVAVFLGVSFFVLSLILGYSWLEAVIFLIGIIVANVPEGLLATVTVCLTLTAKRMARKNCLVKNLEAVETLGSTSTICSDKTGTLTQNRMTVAHMWFDNQIHEADTTEDQSGTSFDKSSHTWVALSHIAGLCNRAVFKGGQDNIPVLKRDVAGDASESALLKCIELSSGSVKLMRERNKKVAEIPFNSTNKYQLSIHETEDPNDNRYLLVMKGAPERILDRCATILLQGKEQPLDEEMKEAFQNAYLELGGLGERVLGFCHYYLPEEQFPKGFAFDCDDVNFTTDNLCFVGLMSMIDPPRAAVPDAVGKCRSAGIKVWPGAAGGGQGRRPRGQGGGWTIPKQCPQVIMVTGDHPITAKAIAKGVGIISEGNETVEDIAARLNIPVSQVNPRDAKACVIHGTDLKDFTSEQIDEILQNHTEIVFARTSPQQKLIIVEGCQRQGAIVAVTGDGVNDSPALKKADIGVAMGIAGSDVSKQAADMILLDDNFASIVTGVEEGRLIFDNLKKSIAYTLTSNIPEITPFLLFIMANIPLPLGTITILCIDLGTDMVPAISLAYEAAESDIMKRQPRNPRTDKLVNERLISMAYGQIGEDLGTPPRPRLLARDLEQCLAHCGHPETLCWSGEQVGLGAAGMIQALGGFFSYFVILAENGFLPGNLVGIRLNWETAPLMTLRTVTGSSGVQIKTLAGHAGPPGLEAQPTYEQRKVVEFTCHTAFFVSIVVVQWADLIICKTRRNSVFQQGMKNKILIFGLFEETALAAFLSYCPGMDVALRMYPLKPSWWFCAFPYSFLIFVYDEIRKLILRRNPGGWVEKETYY</sequence>
<dbReference type="NCBIfam" id="TIGR01106">
    <property type="entry name" value="ATPase-IIC_X-K"/>
    <property type="match status" value="1"/>
</dbReference>
<dbReference type="SUPFAM" id="SSF81665">
    <property type="entry name" value="Calcium ATPase, transmembrane domain M"/>
    <property type="match status" value="2"/>
</dbReference>
<evidence type="ECO:0000256" key="12">
    <source>
        <dbReference type="ARBA" id="ARBA00022842"/>
    </source>
</evidence>
<keyword evidence="25" id="KW-1185">Reference proteome</keyword>
<keyword evidence="6" id="KW-0597">Phosphoprotein</keyword>
<dbReference type="GO" id="GO:0030007">
    <property type="term" value="P:intracellular potassium ion homeostasis"/>
    <property type="evidence" value="ECO:0007669"/>
    <property type="project" value="TreeGrafter"/>
</dbReference>
<keyword evidence="9" id="KW-0479">Metal-binding</keyword>
<dbReference type="Pfam" id="PF00690">
    <property type="entry name" value="Cation_ATPase_N"/>
    <property type="match status" value="1"/>
</dbReference>
<dbReference type="GO" id="GO:0016887">
    <property type="term" value="F:ATP hydrolysis activity"/>
    <property type="evidence" value="ECO:0007669"/>
    <property type="project" value="InterPro"/>
</dbReference>
<proteinExistence type="inferred from homology"/>
<dbReference type="AlphaFoldDB" id="A0AA40HFE3"/>
<dbReference type="GO" id="GO:1902600">
    <property type="term" value="P:proton transmembrane transport"/>
    <property type="evidence" value="ECO:0007669"/>
    <property type="project" value="TreeGrafter"/>
</dbReference>
<keyword evidence="8 22" id="KW-0812">Transmembrane</keyword>
<feature type="compositionally biased region" description="Basic and acidic residues" evidence="21">
    <location>
        <begin position="15"/>
        <end position="40"/>
    </location>
</feature>
<evidence type="ECO:0000256" key="14">
    <source>
        <dbReference type="ARBA" id="ARBA00022967"/>
    </source>
</evidence>
<dbReference type="Pfam" id="PF00689">
    <property type="entry name" value="Cation_ATPase_C"/>
    <property type="match status" value="2"/>
</dbReference>
<dbReference type="PROSITE" id="PS00154">
    <property type="entry name" value="ATPASE_E1_E2"/>
    <property type="match status" value="1"/>
</dbReference>
<evidence type="ECO:0000256" key="17">
    <source>
        <dbReference type="ARBA" id="ARBA00023065"/>
    </source>
</evidence>
<gene>
    <name evidence="24" type="ORF">QTO34_010329</name>
</gene>
<keyword evidence="19" id="KW-0739">Sodium transport</keyword>
<dbReference type="InterPro" id="IPR001757">
    <property type="entry name" value="P_typ_ATPase"/>
</dbReference>
<feature type="transmembrane region" description="Helical" evidence="22">
    <location>
        <begin position="927"/>
        <end position="947"/>
    </location>
</feature>
<dbReference type="GO" id="GO:0046872">
    <property type="term" value="F:metal ion binding"/>
    <property type="evidence" value="ECO:0007669"/>
    <property type="project" value="UniProtKB-KW"/>
</dbReference>
<dbReference type="PRINTS" id="PR00119">
    <property type="entry name" value="CATATPASE"/>
</dbReference>
<dbReference type="NCBIfam" id="TIGR01494">
    <property type="entry name" value="ATPase_P-type"/>
    <property type="match status" value="2"/>
</dbReference>
<dbReference type="EC" id="7.2.2.13" evidence="20"/>
<dbReference type="GO" id="GO:1990573">
    <property type="term" value="P:potassium ion import across plasma membrane"/>
    <property type="evidence" value="ECO:0007669"/>
    <property type="project" value="TreeGrafter"/>
</dbReference>
<dbReference type="FunFam" id="2.70.150.10:FF:000106">
    <property type="entry name" value="Sodium/potassium-transporting ATPase subunit alpha"/>
    <property type="match status" value="1"/>
</dbReference>
<keyword evidence="13" id="KW-0630">Potassium</keyword>
<dbReference type="InterPro" id="IPR023298">
    <property type="entry name" value="ATPase_P-typ_TM_dom_sf"/>
</dbReference>
<organism evidence="24 25">
    <name type="scientific">Cnephaeus nilssonii</name>
    <name type="common">Northern bat</name>
    <name type="synonym">Eptesicus nilssonii</name>
    <dbReference type="NCBI Taxonomy" id="3371016"/>
    <lineage>
        <taxon>Eukaryota</taxon>
        <taxon>Metazoa</taxon>
        <taxon>Chordata</taxon>
        <taxon>Craniata</taxon>
        <taxon>Vertebrata</taxon>
        <taxon>Euteleostomi</taxon>
        <taxon>Mammalia</taxon>
        <taxon>Eutheria</taxon>
        <taxon>Laurasiatheria</taxon>
        <taxon>Chiroptera</taxon>
        <taxon>Yangochiroptera</taxon>
        <taxon>Vespertilionidae</taxon>
        <taxon>Cnephaeus</taxon>
    </lineage>
</organism>
<reference evidence="24" key="1">
    <citation type="submission" date="2023-06" db="EMBL/GenBank/DDBJ databases">
        <title>Reference genome for the Northern bat (Eptesicus nilssonii), a most northern bat species.</title>
        <authorList>
            <person name="Laine V.N."/>
            <person name="Pulliainen A.T."/>
            <person name="Lilley T.M."/>
        </authorList>
    </citation>
    <scope>NUCLEOTIDE SEQUENCE</scope>
    <source>
        <strain evidence="24">BLF_Eptnil</strain>
        <tissue evidence="24">Kidney</tissue>
    </source>
</reference>
<evidence type="ECO:0000256" key="1">
    <source>
        <dbReference type="ARBA" id="ARBA00004651"/>
    </source>
</evidence>
<dbReference type="SMART" id="SM00831">
    <property type="entry name" value="Cation_ATPase_N"/>
    <property type="match status" value="1"/>
</dbReference>
<keyword evidence="10" id="KW-0547">Nucleotide-binding</keyword>
<evidence type="ECO:0000256" key="20">
    <source>
        <dbReference type="ARBA" id="ARBA00039096"/>
    </source>
</evidence>
<dbReference type="PRINTS" id="PR00121">
    <property type="entry name" value="NAKATPASE"/>
</dbReference>
<dbReference type="InterPro" id="IPR050510">
    <property type="entry name" value="Cation_transp_ATPase_P-type"/>
</dbReference>
<evidence type="ECO:0000256" key="10">
    <source>
        <dbReference type="ARBA" id="ARBA00022741"/>
    </source>
</evidence>
<dbReference type="InterPro" id="IPR006068">
    <property type="entry name" value="ATPase_P-typ_cation-transptr_C"/>
</dbReference>
<comment type="caution">
    <text evidence="24">The sequence shown here is derived from an EMBL/GenBank/DDBJ whole genome shotgun (WGS) entry which is preliminary data.</text>
</comment>
<dbReference type="FunFam" id="3.40.50.1000:FF:000004">
    <property type="entry name" value="Sodium/potassium-transporting ATPase subunit alpha"/>
    <property type="match status" value="1"/>
</dbReference>
<dbReference type="Gene3D" id="2.70.150.10">
    <property type="entry name" value="Calcium-transporting ATPase, cytoplasmic transduction domain A"/>
    <property type="match status" value="1"/>
</dbReference>
<feature type="transmembrane region" description="Helical" evidence="22">
    <location>
        <begin position="100"/>
        <end position="122"/>
    </location>
</feature>
<evidence type="ECO:0000256" key="3">
    <source>
        <dbReference type="ARBA" id="ARBA00022448"/>
    </source>
</evidence>
<dbReference type="Gene3D" id="1.20.1110.10">
    <property type="entry name" value="Calcium-transporting ATPase, transmembrane domain"/>
    <property type="match status" value="4"/>
</dbReference>
<keyword evidence="14" id="KW-1278">Translocase</keyword>
<evidence type="ECO:0000256" key="18">
    <source>
        <dbReference type="ARBA" id="ARBA00023136"/>
    </source>
</evidence>
<evidence type="ECO:0000256" key="5">
    <source>
        <dbReference type="ARBA" id="ARBA00022538"/>
    </source>
</evidence>
<dbReference type="SUPFAM" id="SSF56784">
    <property type="entry name" value="HAD-like"/>
    <property type="match status" value="1"/>
</dbReference>
<name>A0AA40HFE3_CNENI</name>
<dbReference type="GO" id="GO:0005391">
    <property type="term" value="F:P-type sodium:potassium-exchanging transporter activity"/>
    <property type="evidence" value="ECO:0007669"/>
    <property type="project" value="UniProtKB-EC"/>
</dbReference>
<evidence type="ECO:0000256" key="13">
    <source>
        <dbReference type="ARBA" id="ARBA00022958"/>
    </source>
</evidence>
<accession>A0AA40HFE3</accession>
<keyword evidence="4" id="KW-1003">Cell membrane</keyword>
<protein>
    <recommendedName>
        <fullName evidence="20">Na(+)/K(+)-exchanging ATPase</fullName>
        <ecNumber evidence="20">7.2.2.13</ecNumber>
    </recommendedName>
</protein>
<dbReference type="InterPro" id="IPR005775">
    <property type="entry name" value="P-type_ATPase_IIC"/>
</dbReference>
<dbReference type="GO" id="GO:0005524">
    <property type="term" value="F:ATP binding"/>
    <property type="evidence" value="ECO:0007669"/>
    <property type="project" value="UniProtKB-KW"/>
</dbReference>
<evidence type="ECO:0000256" key="7">
    <source>
        <dbReference type="ARBA" id="ARBA00022607"/>
    </source>
</evidence>
<dbReference type="GO" id="GO:0036376">
    <property type="term" value="P:sodium ion export across plasma membrane"/>
    <property type="evidence" value="ECO:0007669"/>
    <property type="project" value="TreeGrafter"/>
</dbReference>
<comment type="subcellular location">
    <subcellularLocation>
        <location evidence="1">Cell membrane</location>
        <topology evidence="1">Multi-pass membrane protein</topology>
    </subcellularLocation>
</comment>
<dbReference type="Proteomes" id="UP001177744">
    <property type="component" value="Unassembled WGS sequence"/>
</dbReference>
<evidence type="ECO:0000313" key="25">
    <source>
        <dbReference type="Proteomes" id="UP001177744"/>
    </source>
</evidence>
<evidence type="ECO:0000259" key="23">
    <source>
        <dbReference type="SMART" id="SM00831"/>
    </source>
</evidence>
<feature type="region of interest" description="Disordered" evidence="21">
    <location>
        <begin position="1"/>
        <end position="40"/>
    </location>
</feature>
<dbReference type="FunFam" id="3.40.1110.10:FF:000001">
    <property type="entry name" value="Sodium/potassium-transporting ATPase subunit alpha"/>
    <property type="match status" value="1"/>
</dbReference>
<keyword evidence="3" id="KW-0813">Transport</keyword>
<evidence type="ECO:0000256" key="2">
    <source>
        <dbReference type="ARBA" id="ARBA00006934"/>
    </source>
</evidence>
<dbReference type="Gene3D" id="3.40.1110.10">
    <property type="entry name" value="Calcium-transporting ATPase, cytoplasmic domain N"/>
    <property type="match status" value="1"/>
</dbReference>
<dbReference type="InterPro" id="IPR059000">
    <property type="entry name" value="ATPase_P-type_domA"/>
</dbReference>
<evidence type="ECO:0000256" key="15">
    <source>
        <dbReference type="ARBA" id="ARBA00022989"/>
    </source>
</evidence>
<evidence type="ECO:0000256" key="8">
    <source>
        <dbReference type="ARBA" id="ARBA00022692"/>
    </source>
</evidence>
<keyword evidence="16" id="KW-0915">Sodium</keyword>
<evidence type="ECO:0000256" key="19">
    <source>
        <dbReference type="ARBA" id="ARBA00023201"/>
    </source>
</evidence>
<dbReference type="SUPFAM" id="SSF81660">
    <property type="entry name" value="Metal cation-transporting ATPase, ATP-binding domain N"/>
    <property type="match status" value="1"/>
</dbReference>
<feature type="transmembrane region" description="Helical" evidence="22">
    <location>
        <begin position="1047"/>
        <end position="1064"/>
    </location>
</feature>
<keyword evidence="11" id="KW-0067">ATP-binding</keyword>
<feature type="transmembrane region" description="Helical" evidence="22">
    <location>
        <begin position="1079"/>
        <end position="1095"/>
    </location>
</feature>
<dbReference type="InterPro" id="IPR004014">
    <property type="entry name" value="ATPase_P-typ_cation-transptr_N"/>
</dbReference>
<dbReference type="GO" id="GO:0006883">
    <property type="term" value="P:intracellular sodium ion homeostasis"/>
    <property type="evidence" value="ECO:0007669"/>
    <property type="project" value="TreeGrafter"/>
</dbReference>
<feature type="domain" description="Cation-transporting P-type ATPase N-terminal" evidence="23">
    <location>
        <begin position="46"/>
        <end position="120"/>
    </location>
</feature>
<evidence type="ECO:0000256" key="6">
    <source>
        <dbReference type="ARBA" id="ARBA00022553"/>
    </source>
</evidence>
<keyword evidence="18 22" id="KW-0472">Membrane</keyword>
<dbReference type="SUPFAM" id="SSF81653">
    <property type="entry name" value="Calcium ATPase, transduction domain A"/>
    <property type="match status" value="1"/>
</dbReference>
<evidence type="ECO:0000256" key="4">
    <source>
        <dbReference type="ARBA" id="ARBA00022475"/>
    </source>
</evidence>
<feature type="transmembrane region" description="Helical" evidence="22">
    <location>
        <begin position="134"/>
        <end position="153"/>
    </location>
</feature>
<dbReference type="CDD" id="cd02608">
    <property type="entry name" value="P-type_ATPase_Na-K_like"/>
    <property type="match status" value="1"/>
</dbReference>
<keyword evidence="5" id="KW-0633">Potassium transport</keyword>
<dbReference type="InterPro" id="IPR018303">
    <property type="entry name" value="ATPase_P-typ_P_site"/>
</dbReference>
<keyword evidence="15 22" id="KW-1133">Transmembrane helix</keyword>
<keyword evidence="17" id="KW-0406">Ion transport</keyword>
<evidence type="ECO:0000313" key="24">
    <source>
        <dbReference type="EMBL" id="KAK1330143.1"/>
    </source>
</evidence>
<feature type="transmembrane region" description="Helical" evidence="22">
    <location>
        <begin position="325"/>
        <end position="348"/>
    </location>
</feature>
<dbReference type="GO" id="GO:0005886">
    <property type="term" value="C:plasma membrane"/>
    <property type="evidence" value="ECO:0007669"/>
    <property type="project" value="UniProtKB-SubCell"/>
</dbReference>
<dbReference type="PANTHER" id="PTHR43294:SF15">
    <property type="entry name" value="SODIUM_POTASSIUM-TRANSPORTING ATPASE SUBUNIT ALPHA-3"/>
    <property type="match status" value="1"/>
</dbReference>
<evidence type="ECO:0000256" key="16">
    <source>
        <dbReference type="ARBA" id="ARBA00023053"/>
    </source>
</evidence>
<dbReference type="PANTHER" id="PTHR43294">
    <property type="entry name" value="SODIUM/POTASSIUM-TRANSPORTING ATPASE SUBUNIT ALPHA"/>
    <property type="match status" value="1"/>
</dbReference>
<dbReference type="EMBL" id="JAULJE010000021">
    <property type="protein sequence ID" value="KAK1330143.1"/>
    <property type="molecule type" value="Genomic_DNA"/>
</dbReference>
<feature type="transmembrane region" description="Helical" evidence="22">
    <location>
        <begin position="1007"/>
        <end position="1026"/>
    </location>
</feature>
<dbReference type="Pfam" id="PF00122">
    <property type="entry name" value="E1-E2_ATPase"/>
    <property type="match status" value="1"/>
</dbReference>
<evidence type="ECO:0000256" key="22">
    <source>
        <dbReference type="SAM" id="Phobius"/>
    </source>
</evidence>
<evidence type="ECO:0000256" key="9">
    <source>
        <dbReference type="ARBA" id="ARBA00022723"/>
    </source>
</evidence>
<evidence type="ECO:0000256" key="21">
    <source>
        <dbReference type="SAM" id="MobiDB-lite"/>
    </source>
</evidence>
<dbReference type="InterPro" id="IPR036412">
    <property type="entry name" value="HAD-like_sf"/>
</dbReference>
<dbReference type="Pfam" id="PF13246">
    <property type="entry name" value="Cation_ATPase"/>
    <property type="match status" value="1"/>
</dbReference>
<keyword evidence="12" id="KW-0460">Magnesium</keyword>
<feature type="transmembrane region" description="Helical" evidence="22">
    <location>
        <begin position="295"/>
        <end position="319"/>
    </location>
</feature>